<evidence type="ECO:0000256" key="5">
    <source>
        <dbReference type="RuleBase" id="RU003557"/>
    </source>
</evidence>
<evidence type="ECO:0000259" key="6">
    <source>
        <dbReference type="Pfam" id="PF00108"/>
    </source>
</evidence>
<evidence type="ECO:0000256" key="1">
    <source>
        <dbReference type="ARBA" id="ARBA00010982"/>
    </source>
</evidence>
<dbReference type="Pfam" id="PF02803">
    <property type="entry name" value="Thiolase_C"/>
    <property type="match status" value="1"/>
</dbReference>
<feature type="domain" description="Thiolase N-terminal" evidence="6">
    <location>
        <begin position="15"/>
        <end position="260"/>
    </location>
</feature>
<comment type="caution">
    <text evidence="8">The sequence shown here is derived from an EMBL/GenBank/DDBJ whole genome shotgun (WGS) entry which is preliminary data.</text>
</comment>
<dbReference type="GO" id="GO:0005829">
    <property type="term" value="C:cytosol"/>
    <property type="evidence" value="ECO:0007669"/>
    <property type="project" value="TreeGrafter"/>
</dbReference>
<accession>A0A7C4MRJ4</accession>
<dbReference type="AlphaFoldDB" id="A0A7C4MRJ4"/>
<dbReference type="SUPFAM" id="SSF53901">
    <property type="entry name" value="Thiolase-like"/>
    <property type="match status" value="2"/>
</dbReference>
<evidence type="ECO:0000259" key="7">
    <source>
        <dbReference type="Pfam" id="PF02803"/>
    </source>
</evidence>
<dbReference type="Gene3D" id="3.40.47.10">
    <property type="match status" value="2"/>
</dbReference>
<dbReference type="InterPro" id="IPR020617">
    <property type="entry name" value="Thiolase_C"/>
</dbReference>
<evidence type="ECO:0000256" key="2">
    <source>
        <dbReference type="ARBA" id="ARBA00022679"/>
    </source>
</evidence>
<comment type="similarity">
    <text evidence="1 5">Belongs to the thiolase-like superfamily. Thiolase family.</text>
</comment>
<name>A0A7C4MRJ4_9BACT</name>
<dbReference type="PANTHER" id="PTHR18919:SF107">
    <property type="entry name" value="ACETYL-COA ACETYLTRANSFERASE, CYTOSOLIC"/>
    <property type="match status" value="1"/>
</dbReference>
<protein>
    <submittedName>
        <fullName evidence="8">Thiolase family protein</fullName>
    </submittedName>
</protein>
<dbReference type="GO" id="GO:0003988">
    <property type="term" value="F:acetyl-CoA C-acyltransferase activity"/>
    <property type="evidence" value="ECO:0007669"/>
    <property type="project" value="UniProtKB-ARBA"/>
</dbReference>
<keyword evidence="2 5" id="KW-0808">Transferase</keyword>
<gene>
    <name evidence="8" type="ORF">ENS29_01220</name>
</gene>
<evidence type="ECO:0000256" key="4">
    <source>
        <dbReference type="PIRSR" id="PIRSR000429-1"/>
    </source>
</evidence>
<feature type="active site" description="Acyl-thioester intermediate" evidence="4">
    <location>
        <position position="90"/>
    </location>
</feature>
<dbReference type="PIRSF" id="PIRSF000429">
    <property type="entry name" value="Ac-CoA_Ac_transf"/>
    <property type="match status" value="1"/>
</dbReference>
<evidence type="ECO:0000313" key="8">
    <source>
        <dbReference type="EMBL" id="HGU31459.1"/>
    </source>
</evidence>
<evidence type="ECO:0000256" key="3">
    <source>
        <dbReference type="ARBA" id="ARBA00023315"/>
    </source>
</evidence>
<feature type="active site" description="Proton acceptor" evidence="4">
    <location>
        <position position="382"/>
    </location>
</feature>
<dbReference type="EMBL" id="DSUH01000026">
    <property type="protein sequence ID" value="HGU31459.1"/>
    <property type="molecule type" value="Genomic_DNA"/>
</dbReference>
<proteinExistence type="inferred from homology"/>
<dbReference type="InterPro" id="IPR020616">
    <property type="entry name" value="Thiolase_N"/>
</dbReference>
<dbReference type="Pfam" id="PF00108">
    <property type="entry name" value="Thiolase_N"/>
    <property type="match status" value="1"/>
</dbReference>
<dbReference type="InterPro" id="IPR002155">
    <property type="entry name" value="Thiolase"/>
</dbReference>
<keyword evidence="3 5" id="KW-0012">Acyltransferase</keyword>
<organism evidence="8">
    <name type="scientific">Desulfatirhabdium butyrativorans</name>
    <dbReference type="NCBI Taxonomy" id="340467"/>
    <lineage>
        <taxon>Bacteria</taxon>
        <taxon>Pseudomonadati</taxon>
        <taxon>Thermodesulfobacteriota</taxon>
        <taxon>Desulfobacteria</taxon>
        <taxon>Desulfobacterales</taxon>
        <taxon>Desulfatirhabdiaceae</taxon>
        <taxon>Desulfatirhabdium</taxon>
    </lineage>
</organism>
<feature type="active site" description="Proton acceptor" evidence="4">
    <location>
        <position position="352"/>
    </location>
</feature>
<sequence length="396" mass="43009">MLSKAYIPYKGYFSSPFVRWQGSFQNEHAILLATETTKRWLAQKNWDARMYDYVFLGMTVGQPQWFYGSPWAAALIGAVSTPGMLISQACTTSTTCIYQAAQGIETGLYQNVFCLMTDRCSNGPHTVWPNPTGPGGEVISENWLMDNFNRDPWAQNAMIQTAENVSKEAGITREECDAVALRRYEQYMDAAANDKAFKKRYMFPVEVRVSKKKTIVVDDDEGVTPTTKEGLAALKPVLPGGVHTFGAQTHPADGHCAVTVTTLEKARELSADPNITIQVVSYGFARAKKGFMAMAVVPAVQMAMEKAGITVKDVKAIKTHNPFAANDIFLAKQLGIDVNSFNNYGSSLIYGHPQAPTAGRCIIEGIEEVAMAGGGYLLWGGCAAGDTGAGLVLKIG</sequence>
<dbReference type="CDD" id="cd00751">
    <property type="entry name" value="thiolase"/>
    <property type="match status" value="1"/>
</dbReference>
<feature type="domain" description="Thiolase C-terminal" evidence="7">
    <location>
        <begin position="278"/>
        <end position="394"/>
    </location>
</feature>
<dbReference type="InterPro" id="IPR016039">
    <property type="entry name" value="Thiolase-like"/>
</dbReference>
<reference evidence="8" key="1">
    <citation type="journal article" date="2020" name="mSystems">
        <title>Genome- and Community-Level Interaction Insights into Carbon Utilization and Element Cycling Functions of Hydrothermarchaeota in Hydrothermal Sediment.</title>
        <authorList>
            <person name="Zhou Z."/>
            <person name="Liu Y."/>
            <person name="Xu W."/>
            <person name="Pan J."/>
            <person name="Luo Z.H."/>
            <person name="Li M."/>
        </authorList>
    </citation>
    <scope>NUCLEOTIDE SEQUENCE [LARGE SCALE GENOMIC DNA]</scope>
    <source>
        <strain evidence="8">SpSt-477</strain>
    </source>
</reference>
<dbReference type="PANTHER" id="PTHR18919">
    <property type="entry name" value="ACETYL-COA C-ACYLTRANSFERASE"/>
    <property type="match status" value="1"/>
</dbReference>